<keyword evidence="2" id="KW-1185">Reference proteome</keyword>
<dbReference type="PANTHER" id="PTHR31480">
    <property type="entry name" value="BIFUNCTIONAL LYCOPENE CYCLASE/PHYTOENE SYNTHASE"/>
    <property type="match status" value="1"/>
</dbReference>
<gene>
    <name evidence="1" type="primary">crtB_1</name>
    <name evidence="1" type="ORF">Enr13x_68420</name>
</gene>
<dbReference type="GO" id="GO:0051996">
    <property type="term" value="F:squalene synthase [NAD(P)H] activity"/>
    <property type="evidence" value="ECO:0007669"/>
    <property type="project" value="InterPro"/>
</dbReference>
<organism evidence="1 2">
    <name type="scientific">Stieleria neptunia</name>
    <dbReference type="NCBI Taxonomy" id="2527979"/>
    <lineage>
        <taxon>Bacteria</taxon>
        <taxon>Pseudomonadati</taxon>
        <taxon>Planctomycetota</taxon>
        <taxon>Planctomycetia</taxon>
        <taxon>Pirellulales</taxon>
        <taxon>Pirellulaceae</taxon>
        <taxon>Stieleria</taxon>
    </lineage>
</organism>
<reference evidence="1 2" key="1">
    <citation type="submission" date="2019-03" db="EMBL/GenBank/DDBJ databases">
        <title>Deep-cultivation of Planctomycetes and their phenomic and genomic characterization uncovers novel biology.</title>
        <authorList>
            <person name="Wiegand S."/>
            <person name="Jogler M."/>
            <person name="Boedeker C."/>
            <person name="Pinto D."/>
            <person name="Vollmers J."/>
            <person name="Rivas-Marin E."/>
            <person name="Kohn T."/>
            <person name="Peeters S.H."/>
            <person name="Heuer A."/>
            <person name="Rast P."/>
            <person name="Oberbeckmann S."/>
            <person name="Bunk B."/>
            <person name="Jeske O."/>
            <person name="Meyerdierks A."/>
            <person name="Storesund J.E."/>
            <person name="Kallscheuer N."/>
            <person name="Luecker S."/>
            <person name="Lage O.M."/>
            <person name="Pohl T."/>
            <person name="Merkel B.J."/>
            <person name="Hornburger P."/>
            <person name="Mueller R.-W."/>
            <person name="Bruemmer F."/>
            <person name="Labrenz M."/>
            <person name="Spormann A.M."/>
            <person name="Op den Camp H."/>
            <person name="Overmann J."/>
            <person name="Amann R."/>
            <person name="Jetten M.S.M."/>
            <person name="Mascher T."/>
            <person name="Medema M.H."/>
            <person name="Devos D.P."/>
            <person name="Kaster A.-K."/>
            <person name="Ovreas L."/>
            <person name="Rohde M."/>
            <person name="Galperin M.Y."/>
            <person name="Jogler C."/>
        </authorList>
    </citation>
    <scope>NUCLEOTIDE SEQUENCE [LARGE SCALE GENOMIC DNA]</scope>
    <source>
        <strain evidence="1 2">Enr13</strain>
    </source>
</reference>
<dbReference type="SFLD" id="SFLDG01212">
    <property type="entry name" value="Phytoene_synthase_like"/>
    <property type="match status" value="1"/>
</dbReference>
<dbReference type="NCBIfam" id="TIGR03464">
    <property type="entry name" value="HpnC"/>
    <property type="match status" value="1"/>
</dbReference>
<name>A0A518I1E9_9BACT</name>
<dbReference type="InterPro" id="IPR002060">
    <property type="entry name" value="Squ/phyt_synthse"/>
</dbReference>
<proteinExistence type="predicted"/>
<dbReference type="SFLD" id="SFLDG01018">
    <property type="entry name" value="Squalene/Phytoene_Synthase_Lik"/>
    <property type="match status" value="1"/>
</dbReference>
<dbReference type="KEGG" id="snep:Enr13x_68420"/>
<dbReference type="Pfam" id="PF00494">
    <property type="entry name" value="SQS_PSY"/>
    <property type="match status" value="1"/>
</dbReference>
<accession>A0A518I1E9</accession>
<evidence type="ECO:0000313" key="1">
    <source>
        <dbReference type="EMBL" id="QDV46933.1"/>
    </source>
</evidence>
<protein>
    <submittedName>
        <fullName evidence="1">All-trans-phytoene synthase</fullName>
    </submittedName>
</protein>
<dbReference type="AlphaFoldDB" id="A0A518I1E9"/>
<dbReference type="Proteomes" id="UP000319004">
    <property type="component" value="Chromosome"/>
</dbReference>
<dbReference type="CDD" id="cd00683">
    <property type="entry name" value="Trans_IPPS_HH"/>
    <property type="match status" value="1"/>
</dbReference>
<dbReference type="InterPro" id="IPR033904">
    <property type="entry name" value="Trans_IPPS_HH"/>
</dbReference>
<dbReference type="OrthoDB" id="9787280at2"/>
<dbReference type="GO" id="GO:0016114">
    <property type="term" value="P:terpenoid biosynthetic process"/>
    <property type="evidence" value="ECO:0007669"/>
    <property type="project" value="UniProtKB-ARBA"/>
</dbReference>
<dbReference type="GO" id="GO:0004311">
    <property type="term" value="F:geranylgeranyl diphosphate synthase activity"/>
    <property type="evidence" value="ECO:0007669"/>
    <property type="project" value="InterPro"/>
</dbReference>
<sequence>MSSGTTPPIELKKSQRYCRQLATSHYENFLVASILLPRRMRQPFYNIYAFCRTADDIADESADARTALDGLDRLQTQIDRLFALQTTADHQPQADSPTPTAGLFPALADTVATFRLDKQPFDDLLSAFRQDQRIKQYETTPQLIDYCSRSANPVGRLVLQLADSLDPTTAALSDQICTGLQLANFWQDVSRDHAIGRVYLPADVRERFGVSVSMLAEPSTPPALRESLAFLCDQAENHFRRGLPLADHVPAWLRGDIKLFAHGGLATLDAIRAIDFDVLRVRPKVGKIKQGLLVARATLGKL</sequence>
<dbReference type="InterPro" id="IPR008949">
    <property type="entry name" value="Isoprenoid_synthase_dom_sf"/>
</dbReference>
<dbReference type="SUPFAM" id="SSF48576">
    <property type="entry name" value="Terpenoid synthases"/>
    <property type="match status" value="1"/>
</dbReference>
<dbReference type="EMBL" id="CP037423">
    <property type="protein sequence ID" value="QDV46933.1"/>
    <property type="molecule type" value="Genomic_DNA"/>
</dbReference>
<dbReference type="InterPro" id="IPR044843">
    <property type="entry name" value="Trans_IPPS_bact-type"/>
</dbReference>
<dbReference type="Gene3D" id="1.10.600.10">
    <property type="entry name" value="Farnesyl Diphosphate Synthase"/>
    <property type="match status" value="1"/>
</dbReference>
<evidence type="ECO:0000313" key="2">
    <source>
        <dbReference type="Proteomes" id="UP000319004"/>
    </source>
</evidence>
<dbReference type="RefSeq" id="WP_145391053.1">
    <property type="nucleotide sequence ID" value="NZ_CP037423.1"/>
</dbReference>
<dbReference type="InterPro" id="IPR017827">
    <property type="entry name" value="HSQ_synthase_HpnC"/>
</dbReference>
<dbReference type="SFLD" id="SFLDS00005">
    <property type="entry name" value="Isoprenoid_Synthase_Type_I"/>
    <property type="match status" value="1"/>
</dbReference>